<dbReference type="EMBL" id="CP001052">
    <property type="protein sequence ID" value="ACD14652.1"/>
    <property type="molecule type" value="Genomic_DNA"/>
</dbReference>
<sequence length="97" mass="10546">MRSSDQTGVPLFVSATHFYPGAIVRGELRIDVGEQPVVIEMSDGAGTTGVASQNIPGEAILVVEAWRTMKGTSIPRKTWHIRKQAGPVEVWKVMSRA</sequence>
<evidence type="ECO:0000313" key="1">
    <source>
        <dbReference type="EMBL" id="ACD14652.1"/>
    </source>
</evidence>
<proteinExistence type="predicted"/>
<reference evidence="1 2" key="1">
    <citation type="journal article" date="2011" name="J. Bacteriol.">
        <title>Complete genome sequence of the plant growth-promoting endophyte Burkholderia phytofirmans strain PsJN.</title>
        <authorList>
            <person name="Weilharter A."/>
            <person name="Mitter B."/>
            <person name="Shin M.V."/>
            <person name="Chain P.S."/>
            <person name="Nowak J."/>
            <person name="Sessitsch A."/>
        </authorList>
    </citation>
    <scope>NUCLEOTIDE SEQUENCE [LARGE SCALE GENOMIC DNA]</scope>
    <source>
        <strain evidence="2">DSM 17436 / LMG 22146 / PsJN</strain>
    </source>
</reference>
<dbReference type="KEGG" id="bpy:Bphyt_0222"/>
<name>B2T0T2_PARPJ</name>
<dbReference type="HOGENOM" id="CLU_2341390_0_0_4"/>
<accession>B2T0T2</accession>
<evidence type="ECO:0000313" key="2">
    <source>
        <dbReference type="Proteomes" id="UP000001739"/>
    </source>
</evidence>
<dbReference type="Proteomes" id="UP000001739">
    <property type="component" value="Chromosome 1"/>
</dbReference>
<dbReference type="AlphaFoldDB" id="B2T0T2"/>
<dbReference type="STRING" id="398527.Bphyt_0222"/>
<protein>
    <submittedName>
        <fullName evidence="1">Uncharacterized protein</fullName>
    </submittedName>
</protein>
<organism evidence="1 2">
    <name type="scientific">Paraburkholderia phytofirmans (strain DSM 17436 / LMG 22146 / PsJN)</name>
    <name type="common">Burkholderia phytofirmans</name>
    <dbReference type="NCBI Taxonomy" id="398527"/>
    <lineage>
        <taxon>Bacteria</taxon>
        <taxon>Pseudomonadati</taxon>
        <taxon>Pseudomonadota</taxon>
        <taxon>Betaproteobacteria</taxon>
        <taxon>Burkholderiales</taxon>
        <taxon>Burkholderiaceae</taxon>
        <taxon>Paraburkholderia</taxon>
    </lineage>
</organism>
<gene>
    <name evidence="1" type="ordered locus">Bphyt_0222</name>
</gene>